<dbReference type="Proteomes" id="UP000648663">
    <property type="component" value="Unassembled WGS sequence"/>
</dbReference>
<evidence type="ECO:0000256" key="2">
    <source>
        <dbReference type="SAM" id="Phobius"/>
    </source>
</evidence>
<keyword evidence="2" id="KW-1133">Transmembrane helix</keyword>
<dbReference type="EMBL" id="JAAMPA010000002">
    <property type="protein sequence ID" value="NIH69687.1"/>
    <property type="molecule type" value="Genomic_DNA"/>
</dbReference>
<keyword evidence="2" id="KW-0812">Transmembrane</keyword>
<evidence type="ECO:0000313" key="4">
    <source>
        <dbReference type="EMBL" id="NIH69687.1"/>
    </source>
</evidence>
<dbReference type="Pfam" id="PF11241">
    <property type="entry name" value="DUF3043"/>
    <property type="match status" value="1"/>
</dbReference>
<protein>
    <recommendedName>
        <fullName evidence="7">DUF3043 domain-containing protein</fullName>
    </recommendedName>
</protein>
<name>A0A846LQL1_9ACTN</name>
<gene>
    <name evidence="4" type="ORF">FB380_004175</name>
    <name evidence="3" type="ORF">GCM10011589_34890</name>
</gene>
<evidence type="ECO:0008006" key="7">
    <source>
        <dbReference type="Google" id="ProtNLM"/>
    </source>
</evidence>
<proteinExistence type="predicted"/>
<evidence type="ECO:0000313" key="6">
    <source>
        <dbReference type="Proteomes" id="UP000648663"/>
    </source>
</evidence>
<feature type="compositionally biased region" description="Low complexity" evidence="1">
    <location>
        <begin position="81"/>
        <end position="92"/>
    </location>
</feature>
<feature type="transmembrane region" description="Helical" evidence="2">
    <location>
        <begin position="146"/>
        <end position="166"/>
    </location>
</feature>
<organism evidence="4 5">
    <name type="scientific">Modestobacter marinus</name>
    <dbReference type="NCBI Taxonomy" id="477641"/>
    <lineage>
        <taxon>Bacteria</taxon>
        <taxon>Bacillati</taxon>
        <taxon>Actinomycetota</taxon>
        <taxon>Actinomycetes</taxon>
        <taxon>Geodermatophilales</taxon>
        <taxon>Geodermatophilaceae</taxon>
        <taxon>Modestobacter</taxon>
    </lineage>
</organism>
<evidence type="ECO:0000256" key="1">
    <source>
        <dbReference type="SAM" id="MobiDB-lite"/>
    </source>
</evidence>
<accession>A0A846LQL1</accession>
<dbReference type="RefSeq" id="WP_166757131.1">
    <property type="nucleotide sequence ID" value="NZ_BAABJU010000020.1"/>
</dbReference>
<evidence type="ECO:0000313" key="3">
    <source>
        <dbReference type="EMBL" id="GGL75852.1"/>
    </source>
</evidence>
<dbReference type="EMBL" id="BMMI01000006">
    <property type="protein sequence ID" value="GGL75852.1"/>
    <property type="molecule type" value="Genomic_DNA"/>
</dbReference>
<comment type="caution">
    <text evidence="4">The sequence shown here is derived from an EMBL/GenBank/DDBJ whole genome shotgun (WGS) entry which is preliminary data.</text>
</comment>
<sequence length="214" mass="23360">MKLRLPGRRPASDPAADAATTVTLHGSTAVTTAHGPTAVGTAGKGRPTPRRNEAQGRRSGPVPPPPTTRKEAYKRMREQQAAGRGSARAAAARGDDSSLPARDRGPVRRLVRDVVDARRNAGSFFLGVAALVLVGYFIPVPAVQSYTVFVWFAFFLVIIGDSFLLGRRIKAKVTERFPNTDQKMRSLVWYGVSRATMIRRWRFPKPQVPLGAEV</sequence>
<reference evidence="4 5" key="3">
    <citation type="submission" date="2020-02" db="EMBL/GenBank/DDBJ databases">
        <title>Sequencing the genomes of 1000 actinobacteria strains.</title>
        <authorList>
            <person name="Klenk H.-P."/>
        </authorList>
    </citation>
    <scope>NUCLEOTIDE SEQUENCE [LARGE SCALE GENOMIC DNA]</scope>
    <source>
        <strain evidence="4 5">DSM 45201</strain>
    </source>
</reference>
<feature type="compositionally biased region" description="Low complexity" evidence="1">
    <location>
        <begin position="8"/>
        <end position="21"/>
    </location>
</feature>
<evidence type="ECO:0000313" key="5">
    <source>
        <dbReference type="Proteomes" id="UP000552836"/>
    </source>
</evidence>
<dbReference type="InterPro" id="IPR021403">
    <property type="entry name" value="DUF3043"/>
</dbReference>
<reference evidence="3" key="4">
    <citation type="submission" date="2024-05" db="EMBL/GenBank/DDBJ databases">
        <authorList>
            <person name="Sun Q."/>
            <person name="Zhou Y."/>
        </authorList>
    </citation>
    <scope>NUCLEOTIDE SEQUENCE</scope>
    <source>
        <strain evidence="3">CGMCC 4.5581</strain>
    </source>
</reference>
<feature type="compositionally biased region" description="Basic and acidic residues" evidence="1">
    <location>
        <begin position="93"/>
        <end position="103"/>
    </location>
</feature>
<feature type="transmembrane region" description="Helical" evidence="2">
    <location>
        <begin position="121"/>
        <end position="140"/>
    </location>
</feature>
<reference evidence="3" key="1">
    <citation type="journal article" date="2014" name="Int. J. Syst. Evol. Microbiol.">
        <title>Complete genome of a new Firmicutes species belonging to the dominant human colonic microbiota ('Ruminococcus bicirculans') reveals two chromosomes and a selective capacity to utilize plant glucans.</title>
        <authorList>
            <consortium name="NISC Comparative Sequencing Program"/>
            <person name="Wegmann U."/>
            <person name="Louis P."/>
            <person name="Goesmann A."/>
            <person name="Henrissat B."/>
            <person name="Duncan S.H."/>
            <person name="Flint H.J."/>
        </authorList>
    </citation>
    <scope>NUCLEOTIDE SEQUENCE</scope>
    <source>
        <strain evidence="3">CGMCC 4.5581</strain>
    </source>
</reference>
<reference evidence="6" key="2">
    <citation type="journal article" date="2019" name="Int. J. Syst. Evol. Microbiol.">
        <title>The Global Catalogue of Microorganisms (GCM) 10K type strain sequencing project: providing services to taxonomists for standard genome sequencing and annotation.</title>
        <authorList>
            <consortium name="The Broad Institute Genomics Platform"/>
            <consortium name="The Broad Institute Genome Sequencing Center for Infectious Disease"/>
            <person name="Wu L."/>
            <person name="Ma J."/>
        </authorList>
    </citation>
    <scope>NUCLEOTIDE SEQUENCE [LARGE SCALE GENOMIC DNA]</scope>
    <source>
        <strain evidence="6">CGMCC 4.5581</strain>
    </source>
</reference>
<dbReference type="Proteomes" id="UP000552836">
    <property type="component" value="Unassembled WGS sequence"/>
</dbReference>
<keyword evidence="6" id="KW-1185">Reference proteome</keyword>
<keyword evidence="2" id="KW-0472">Membrane</keyword>
<feature type="region of interest" description="Disordered" evidence="1">
    <location>
        <begin position="1"/>
        <end position="103"/>
    </location>
</feature>
<dbReference type="AlphaFoldDB" id="A0A846LQL1"/>
<feature type="compositionally biased region" description="Polar residues" evidence="1">
    <location>
        <begin position="22"/>
        <end position="31"/>
    </location>
</feature>
<feature type="compositionally biased region" description="Basic and acidic residues" evidence="1">
    <location>
        <begin position="68"/>
        <end position="78"/>
    </location>
</feature>